<evidence type="ECO:0000256" key="10">
    <source>
        <dbReference type="ARBA" id="ARBA00031531"/>
    </source>
</evidence>
<reference evidence="16" key="1">
    <citation type="submission" date="2018-05" db="EMBL/GenBank/DDBJ databases">
        <authorList>
            <person name="Lanie J.A."/>
            <person name="Ng W.-L."/>
            <person name="Kazmierczak K.M."/>
            <person name="Andrzejewski T.M."/>
            <person name="Davidsen T.M."/>
            <person name="Wayne K.J."/>
            <person name="Tettelin H."/>
            <person name="Glass J.I."/>
            <person name="Rusch D."/>
            <person name="Podicherti R."/>
            <person name="Tsui H.-C.T."/>
            <person name="Winkler M.E."/>
        </authorList>
    </citation>
    <scope>NUCLEOTIDE SEQUENCE</scope>
</reference>
<evidence type="ECO:0000259" key="15">
    <source>
        <dbReference type="Pfam" id="PF02817"/>
    </source>
</evidence>
<protein>
    <recommendedName>
        <fullName evidence="4">Dihydrolipoyllysine-residue acetyltransferase component of pyruvate dehydrogenase complex</fullName>
        <ecNumber evidence="3">2.3.1.12</ecNumber>
    </recommendedName>
    <alternativeName>
        <fullName evidence="9">Dihydrolipoamide acetyltransferase component of pyruvate dehydrogenase complex</fullName>
    </alternativeName>
    <alternativeName>
        <fullName evidence="10">E2</fullName>
    </alternativeName>
</protein>
<feature type="domain" description="Peripheral subunit-binding (PSBD)" evidence="15">
    <location>
        <begin position="123"/>
        <end position="157"/>
    </location>
</feature>
<dbReference type="Gene3D" id="4.10.320.10">
    <property type="entry name" value="E3-binding domain"/>
    <property type="match status" value="1"/>
</dbReference>
<feature type="domain" description="2-oxoacid dehydrogenase acyltransferase catalytic" evidence="13">
    <location>
        <begin position="189"/>
        <end position="408"/>
    </location>
</feature>
<dbReference type="GO" id="GO:0031405">
    <property type="term" value="F:lipoic acid binding"/>
    <property type="evidence" value="ECO:0007669"/>
    <property type="project" value="TreeGrafter"/>
</dbReference>
<evidence type="ECO:0000259" key="14">
    <source>
        <dbReference type="Pfam" id="PF00364"/>
    </source>
</evidence>
<evidence type="ECO:0000256" key="1">
    <source>
        <dbReference type="ARBA" id="ARBA00001938"/>
    </source>
</evidence>
<dbReference type="SUPFAM" id="SSF47005">
    <property type="entry name" value="Peripheral subunit-binding domain of 2-oxo acid dehydrogenase complex"/>
    <property type="match status" value="1"/>
</dbReference>
<comment type="cofactor">
    <cofactor evidence="1">
        <name>(R)-lipoate</name>
        <dbReference type="ChEBI" id="CHEBI:83088"/>
    </cofactor>
</comment>
<dbReference type="GO" id="GO:0006086">
    <property type="term" value="P:pyruvate decarboxylation to acetyl-CoA"/>
    <property type="evidence" value="ECO:0007669"/>
    <property type="project" value="TreeGrafter"/>
</dbReference>
<evidence type="ECO:0000256" key="9">
    <source>
        <dbReference type="ARBA" id="ARBA00029730"/>
    </source>
</evidence>
<dbReference type="InterPro" id="IPR000089">
    <property type="entry name" value="Biotin_lipoyl"/>
</dbReference>
<feature type="domain" description="Lipoyl-binding" evidence="14">
    <location>
        <begin position="7"/>
        <end position="78"/>
    </location>
</feature>
<dbReference type="InterPro" id="IPR050743">
    <property type="entry name" value="2-oxoacid_DH_E2_comp"/>
</dbReference>
<keyword evidence="6" id="KW-0450">Lipoyl</keyword>
<evidence type="ECO:0000313" key="16">
    <source>
        <dbReference type="EMBL" id="SVA67330.1"/>
    </source>
</evidence>
<name>A0A381XRR3_9ZZZZ</name>
<dbReference type="Gene3D" id="3.30.559.10">
    <property type="entry name" value="Chloramphenicol acetyltransferase-like domain"/>
    <property type="match status" value="1"/>
</dbReference>
<dbReference type="CDD" id="cd06849">
    <property type="entry name" value="lipoyl_domain"/>
    <property type="match status" value="1"/>
</dbReference>
<dbReference type="InterPro" id="IPR036625">
    <property type="entry name" value="E3-bd_dom_sf"/>
</dbReference>
<organism evidence="16">
    <name type="scientific">marine metagenome</name>
    <dbReference type="NCBI Taxonomy" id="408172"/>
    <lineage>
        <taxon>unclassified sequences</taxon>
        <taxon>metagenomes</taxon>
        <taxon>ecological metagenomes</taxon>
    </lineage>
</organism>
<dbReference type="SUPFAM" id="SSF51230">
    <property type="entry name" value="Single hybrid motif"/>
    <property type="match status" value="1"/>
</dbReference>
<dbReference type="EC" id="2.3.1.12" evidence="3"/>
<dbReference type="FunFam" id="3.30.559.10:FF:000004">
    <property type="entry name" value="Acetyltransferase component of pyruvate dehydrogenase complex"/>
    <property type="match status" value="1"/>
</dbReference>
<dbReference type="AlphaFoldDB" id="A0A381XRR3"/>
<dbReference type="InterPro" id="IPR003016">
    <property type="entry name" value="2-oxoA_DH_lipoyl-BS"/>
</dbReference>
<evidence type="ECO:0000256" key="7">
    <source>
        <dbReference type="ARBA" id="ARBA00023315"/>
    </source>
</evidence>
<feature type="compositionally biased region" description="Low complexity" evidence="12">
    <location>
        <begin position="86"/>
        <end position="102"/>
    </location>
</feature>
<dbReference type="PROSITE" id="PS00189">
    <property type="entry name" value="LIPOYL"/>
    <property type="match status" value="1"/>
</dbReference>
<comment type="function">
    <text evidence="8">The pyruvate dehydrogenase complex catalyzes the overall conversion of pyruvate to acetyl-CoA and CO(2). It contains multiple copies of three enzymatic components: pyruvate dehydrogenase (E1), dihydrolipoamide acetyltransferase (E2) and lipoamide dehydrogenase (E3).</text>
</comment>
<comment type="similarity">
    <text evidence="2">Belongs to the 2-oxoacid dehydrogenase family.</text>
</comment>
<evidence type="ECO:0000256" key="11">
    <source>
        <dbReference type="ARBA" id="ARBA00048370"/>
    </source>
</evidence>
<dbReference type="GO" id="GO:0004742">
    <property type="term" value="F:dihydrolipoyllysine-residue acetyltransferase activity"/>
    <property type="evidence" value="ECO:0007669"/>
    <property type="project" value="UniProtKB-EC"/>
</dbReference>
<sequence>MKKIENILLPDLGEGIETVTISEIPISTGQKINKDDTIVILESDKASMEIPSNIEGVVKSINIKNGQEIKTGDLLITIESTKATGKNIKQTPTQQKQTQPNKTEQKETIVKTRTKPRLNNGGIYASPGVRRLARELEINLDMILGSGDKGRITKADLHGYIKAKMYAHNTKPLHFEEDIDFNQWGKIDVKKLTKVKTITGQRLSKAWKTIPHVTQFIESDVTDLEVLRKKEKTKQTNNGVKVTMMPYLMKATVSALIEHPVFNSSIQNNGTNIVYKKYYHIGVAVDTKYGLVVPVIRDVDKKNIIELSKELMDVSERARNKKLNPNELKGGTFTISNLGGIGGSFFTPIINPPEVAILGVSRIKTENNAEKQLILPLSLSYDHRVVDGAAGAAFMVFLSNILNNPQNLN</sequence>
<dbReference type="Pfam" id="PF00364">
    <property type="entry name" value="Biotin_lipoyl"/>
    <property type="match status" value="1"/>
</dbReference>
<accession>A0A381XRR3</accession>
<comment type="catalytic activity">
    <reaction evidence="11">
        <text>N(6)-[(R)-dihydrolipoyl]-L-lysyl-[protein] + acetyl-CoA = N(6)-[(R)-S(8)-acetyldihydrolipoyl]-L-lysyl-[protein] + CoA</text>
        <dbReference type="Rhea" id="RHEA:17017"/>
        <dbReference type="Rhea" id="RHEA-COMP:10475"/>
        <dbReference type="Rhea" id="RHEA-COMP:10478"/>
        <dbReference type="ChEBI" id="CHEBI:57287"/>
        <dbReference type="ChEBI" id="CHEBI:57288"/>
        <dbReference type="ChEBI" id="CHEBI:83100"/>
        <dbReference type="ChEBI" id="CHEBI:83111"/>
        <dbReference type="EC" id="2.3.1.12"/>
    </reaction>
</comment>
<dbReference type="InterPro" id="IPR001078">
    <property type="entry name" value="2-oxoacid_DH_actylTfrase"/>
</dbReference>
<evidence type="ECO:0000256" key="6">
    <source>
        <dbReference type="ARBA" id="ARBA00022823"/>
    </source>
</evidence>
<evidence type="ECO:0000256" key="8">
    <source>
        <dbReference type="ARBA" id="ARBA00025211"/>
    </source>
</evidence>
<evidence type="ECO:0000259" key="13">
    <source>
        <dbReference type="Pfam" id="PF00198"/>
    </source>
</evidence>
<dbReference type="SUPFAM" id="SSF52777">
    <property type="entry name" value="CoA-dependent acyltransferases"/>
    <property type="match status" value="1"/>
</dbReference>
<proteinExistence type="inferred from homology"/>
<evidence type="ECO:0000256" key="3">
    <source>
        <dbReference type="ARBA" id="ARBA00013114"/>
    </source>
</evidence>
<dbReference type="InterPro" id="IPR011053">
    <property type="entry name" value="Single_hybrid_motif"/>
</dbReference>
<dbReference type="PANTHER" id="PTHR43178:SF2">
    <property type="entry name" value="DIHYDROLIPOYLLYSINE-RESIDUE ACETYLTRANSFERASE COMPONENT OF PYRUVATE DEHYDROGENASE COMPLEX"/>
    <property type="match status" value="1"/>
</dbReference>
<dbReference type="Pfam" id="PF00198">
    <property type="entry name" value="2-oxoacid_dh"/>
    <property type="match status" value="1"/>
</dbReference>
<dbReference type="PANTHER" id="PTHR43178">
    <property type="entry name" value="DIHYDROLIPOAMIDE ACETYLTRANSFERASE COMPONENT OF PYRUVATE DEHYDROGENASE COMPLEX"/>
    <property type="match status" value="1"/>
</dbReference>
<feature type="region of interest" description="Disordered" evidence="12">
    <location>
        <begin position="86"/>
        <end position="109"/>
    </location>
</feature>
<evidence type="ECO:0000256" key="4">
    <source>
        <dbReference type="ARBA" id="ARBA00016300"/>
    </source>
</evidence>
<dbReference type="Gene3D" id="2.40.50.100">
    <property type="match status" value="1"/>
</dbReference>
<dbReference type="InterPro" id="IPR023213">
    <property type="entry name" value="CAT-like_dom_sf"/>
</dbReference>
<gene>
    <name evidence="16" type="ORF">METZ01_LOCUS120184</name>
</gene>
<evidence type="ECO:0000256" key="5">
    <source>
        <dbReference type="ARBA" id="ARBA00022679"/>
    </source>
</evidence>
<evidence type="ECO:0000256" key="12">
    <source>
        <dbReference type="SAM" id="MobiDB-lite"/>
    </source>
</evidence>
<keyword evidence="5" id="KW-0808">Transferase</keyword>
<dbReference type="Pfam" id="PF02817">
    <property type="entry name" value="E3_binding"/>
    <property type="match status" value="1"/>
</dbReference>
<keyword evidence="7" id="KW-0012">Acyltransferase</keyword>
<evidence type="ECO:0000256" key="2">
    <source>
        <dbReference type="ARBA" id="ARBA00007317"/>
    </source>
</evidence>
<dbReference type="GO" id="GO:0005737">
    <property type="term" value="C:cytoplasm"/>
    <property type="evidence" value="ECO:0007669"/>
    <property type="project" value="TreeGrafter"/>
</dbReference>
<dbReference type="EMBL" id="UINC01016108">
    <property type="protein sequence ID" value="SVA67330.1"/>
    <property type="molecule type" value="Genomic_DNA"/>
</dbReference>
<dbReference type="InterPro" id="IPR004167">
    <property type="entry name" value="PSBD"/>
</dbReference>